<feature type="domain" description="YcxB-like C-terminal" evidence="2">
    <location>
        <begin position="98"/>
        <end position="157"/>
    </location>
</feature>
<keyword evidence="4" id="KW-1185">Reference proteome</keyword>
<sequence>MEIRVNKPFDPANSLADLRVIYRSSLAGARSFAIAAVAVGSGGAALVLISDRMRLLAIVPLLLAAYGLYVGVGTSRSLRSAVAELPAACQEDAVVTVTDERIVEERPSMRSELAWTAITRVMESDASWLLFYGPRHAYSLPKAGLGPEQEARLRALLAERALVVAR</sequence>
<organism evidence="3 4">
    <name type="scientific">Luedemannella flava</name>
    <dbReference type="NCBI Taxonomy" id="349316"/>
    <lineage>
        <taxon>Bacteria</taxon>
        <taxon>Bacillati</taxon>
        <taxon>Actinomycetota</taxon>
        <taxon>Actinomycetes</taxon>
        <taxon>Micromonosporales</taxon>
        <taxon>Micromonosporaceae</taxon>
        <taxon>Luedemannella</taxon>
    </lineage>
</organism>
<keyword evidence="1" id="KW-1133">Transmembrane helix</keyword>
<evidence type="ECO:0000313" key="4">
    <source>
        <dbReference type="Proteomes" id="UP001500218"/>
    </source>
</evidence>
<evidence type="ECO:0000259" key="2">
    <source>
        <dbReference type="Pfam" id="PF14317"/>
    </source>
</evidence>
<comment type="caution">
    <text evidence="3">The sequence shown here is derived from an EMBL/GenBank/DDBJ whole genome shotgun (WGS) entry which is preliminary data.</text>
</comment>
<dbReference type="InterPro" id="IPR025588">
    <property type="entry name" value="YcxB-like_C"/>
</dbReference>
<dbReference type="Pfam" id="PF14317">
    <property type="entry name" value="YcxB"/>
    <property type="match status" value="1"/>
</dbReference>
<dbReference type="EMBL" id="BAAALT010000009">
    <property type="protein sequence ID" value="GAA1786620.1"/>
    <property type="molecule type" value="Genomic_DNA"/>
</dbReference>
<accession>A0ABP4XNX7</accession>
<evidence type="ECO:0000256" key="1">
    <source>
        <dbReference type="SAM" id="Phobius"/>
    </source>
</evidence>
<evidence type="ECO:0000313" key="3">
    <source>
        <dbReference type="EMBL" id="GAA1786620.1"/>
    </source>
</evidence>
<keyword evidence="1" id="KW-0472">Membrane</keyword>
<keyword evidence="1" id="KW-0812">Transmembrane</keyword>
<feature type="transmembrane region" description="Helical" evidence="1">
    <location>
        <begin position="32"/>
        <end position="49"/>
    </location>
</feature>
<feature type="transmembrane region" description="Helical" evidence="1">
    <location>
        <begin position="55"/>
        <end position="72"/>
    </location>
</feature>
<proteinExistence type="predicted"/>
<reference evidence="4" key="1">
    <citation type="journal article" date="2019" name="Int. J. Syst. Evol. Microbiol.">
        <title>The Global Catalogue of Microorganisms (GCM) 10K type strain sequencing project: providing services to taxonomists for standard genome sequencing and annotation.</title>
        <authorList>
            <consortium name="The Broad Institute Genomics Platform"/>
            <consortium name="The Broad Institute Genome Sequencing Center for Infectious Disease"/>
            <person name="Wu L."/>
            <person name="Ma J."/>
        </authorList>
    </citation>
    <scope>NUCLEOTIDE SEQUENCE [LARGE SCALE GENOMIC DNA]</scope>
    <source>
        <strain evidence="4">JCM 13250</strain>
    </source>
</reference>
<name>A0ABP4XNX7_9ACTN</name>
<dbReference type="Proteomes" id="UP001500218">
    <property type="component" value="Unassembled WGS sequence"/>
</dbReference>
<protein>
    <recommendedName>
        <fullName evidence="2">YcxB-like C-terminal domain-containing protein</fullName>
    </recommendedName>
</protein>
<gene>
    <name evidence="3" type="ORF">GCM10009682_06000</name>
</gene>